<dbReference type="AlphaFoldDB" id="A0AAD1SBH8"/>
<dbReference type="GO" id="GO:0005634">
    <property type="term" value="C:nucleus"/>
    <property type="evidence" value="ECO:0007669"/>
    <property type="project" value="TreeGrafter"/>
</dbReference>
<accession>A0AAD1SBH8</accession>
<dbReference type="Pfam" id="PF03184">
    <property type="entry name" value="DDE_1"/>
    <property type="match status" value="1"/>
</dbReference>
<dbReference type="InterPro" id="IPR004875">
    <property type="entry name" value="DDE_SF_endonuclease_dom"/>
</dbReference>
<dbReference type="InterPro" id="IPR050863">
    <property type="entry name" value="CenT-Element_Derived"/>
</dbReference>
<evidence type="ECO:0000313" key="3">
    <source>
        <dbReference type="Proteomes" id="UP001295444"/>
    </source>
</evidence>
<evidence type="ECO:0000259" key="1">
    <source>
        <dbReference type="Pfam" id="PF03184"/>
    </source>
</evidence>
<reference evidence="2" key="1">
    <citation type="submission" date="2022-03" db="EMBL/GenBank/DDBJ databases">
        <authorList>
            <person name="Alioto T."/>
            <person name="Alioto T."/>
            <person name="Gomez Garrido J."/>
        </authorList>
    </citation>
    <scope>NUCLEOTIDE SEQUENCE</scope>
</reference>
<evidence type="ECO:0000313" key="2">
    <source>
        <dbReference type="EMBL" id="CAH2296788.1"/>
    </source>
</evidence>
<dbReference type="Proteomes" id="UP001295444">
    <property type="component" value="Chromosome 05"/>
</dbReference>
<protein>
    <submittedName>
        <fullName evidence="2">Tigger transposable element-derived 1-like</fullName>
    </submittedName>
</protein>
<organism evidence="2 3">
    <name type="scientific">Pelobates cultripes</name>
    <name type="common">Western spadefoot toad</name>
    <dbReference type="NCBI Taxonomy" id="61616"/>
    <lineage>
        <taxon>Eukaryota</taxon>
        <taxon>Metazoa</taxon>
        <taxon>Chordata</taxon>
        <taxon>Craniata</taxon>
        <taxon>Vertebrata</taxon>
        <taxon>Euteleostomi</taxon>
        <taxon>Amphibia</taxon>
        <taxon>Batrachia</taxon>
        <taxon>Anura</taxon>
        <taxon>Pelobatoidea</taxon>
        <taxon>Pelobatidae</taxon>
        <taxon>Pelobates</taxon>
    </lineage>
</organism>
<gene>
    <name evidence="2" type="ORF">PECUL_23A057556</name>
</gene>
<sequence length="148" mass="17031">DANRTFITEEETSLLSHKPIKDRLTLLFCDNASGDLKIKPLLVYHSENSRAFKKHKVNKEQLSVLWQSNPKAWVTHLLFVKWVNAVFGPTVKKYLVDNNLPFKAMLLMDNAPAHPPSLEEDLLEVFNFIKVMFLPPNTTSLLEPMDQQ</sequence>
<proteinExistence type="predicted"/>
<dbReference type="GO" id="GO:0003677">
    <property type="term" value="F:DNA binding"/>
    <property type="evidence" value="ECO:0007669"/>
    <property type="project" value="TreeGrafter"/>
</dbReference>
<name>A0AAD1SBH8_PELCU</name>
<feature type="non-terminal residue" evidence="2">
    <location>
        <position position="1"/>
    </location>
</feature>
<dbReference type="PANTHER" id="PTHR19303:SF27">
    <property type="entry name" value="HTH CENPB-TYPE DOMAIN-CONTAINING PROTEIN"/>
    <property type="match status" value="1"/>
</dbReference>
<feature type="domain" description="DDE-1" evidence="1">
    <location>
        <begin position="21"/>
        <end position="147"/>
    </location>
</feature>
<keyword evidence="3" id="KW-1185">Reference proteome</keyword>
<dbReference type="PANTHER" id="PTHR19303">
    <property type="entry name" value="TRANSPOSON"/>
    <property type="match status" value="1"/>
</dbReference>
<feature type="non-terminal residue" evidence="2">
    <location>
        <position position="148"/>
    </location>
</feature>
<dbReference type="EMBL" id="OW240916">
    <property type="protein sequence ID" value="CAH2296788.1"/>
    <property type="molecule type" value="Genomic_DNA"/>
</dbReference>